<reference evidence="6 7" key="1">
    <citation type="submission" date="2019-03" db="EMBL/GenBank/DDBJ databases">
        <title>Genomic Encyclopedia of Archaeal and Bacterial Type Strains, Phase II (KMG-II): from individual species to whole genera.</title>
        <authorList>
            <person name="Goeker M."/>
        </authorList>
    </citation>
    <scope>NUCLEOTIDE SEQUENCE [LARGE SCALE GENOMIC DNA]</scope>
    <source>
        <strain evidence="6 7">RL-C</strain>
    </source>
</reference>
<dbReference type="InterPro" id="IPR016169">
    <property type="entry name" value="FAD-bd_PCMH_sub2"/>
</dbReference>
<dbReference type="GO" id="GO:1903457">
    <property type="term" value="P:lactate catabolic process"/>
    <property type="evidence" value="ECO:0007669"/>
    <property type="project" value="TreeGrafter"/>
</dbReference>
<comment type="cofactor">
    <cofactor evidence="1">
        <name>FAD</name>
        <dbReference type="ChEBI" id="CHEBI:57692"/>
    </cofactor>
</comment>
<protein>
    <submittedName>
        <fullName evidence="6">FAD/FMN-containing dehydrogenase</fullName>
    </submittedName>
</protein>
<dbReference type="Pfam" id="PF13534">
    <property type="entry name" value="Fer4_17"/>
    <property type="match status" value="1"/>
</dbReference>
<dbReference type="InterPro" id="IPR016171">
    <property type="entry name" value="Vanillyl_alc_oxidase_C-sub2"/>
</dbReference>
<dbReference type="Gene3D" id="3.30.70.2740">
    <property type="match status" value="1"/>
</dbReference>
<evidence type="ECO:0000313" key="6">
    <source>
        <dbReference type="EMBL" id="TCN64564.1"/>
    </source>
</evidence>
<dbReference type="AlphaFoldDB" id="A0A4R2EEI8"/>
<dbReference type="SUPFAM" id="SSF46548">
    <property type="entry name" value="alpha-helical ferredoxin"/>
    <property type="match status" value="1"/>
</dbReference>
<proteinExistence type="predicted"/>
<dbReference type="Pfam" id="PF02913">
    <property type="entry name" value="FAD-oxidase_C"/>
    <property type="match status" value="1"/>
</dbReference>
<keyword evidence="2" id="KW-0285">Flavoprotein</keyword>
<dbReference type="Pfam" id="PF01565">
    <property type="entry name" value="FAD_binding_4"/>
    <property type="match status" value="1"/>
</dbReference>
<dbReference type="InterPro" id="IPR036318">
    <property type="entry name" value="FAD-bd_PCMH-like_sf"/>
</dbReference>
<dbReference type="PANTHER" id="PTHR11748:SF119">
    <property type="entry name" value="D-2-HYDROXYGLUTARATE DEHYDROGENASE"/>
    <property type="match status" value="1"/>
</dbReference>
<evidence type="ECO:0000256" key="4">
    <source>
        <dbReference type="ARBA" id="ARBA00023002"/>
    </source>
</evidence>
<dbReference type="SUPFAM" id="SSF55103">
    <property type="entry name" value="FAD-linked oxidases, C-terminal domain"/>
    <property type="match status" value="1"/>
</dbReference>
<dbReference type="Gene3D" id="3.30.70.2190">
    <property type="match status" value="1"/>
</dbReference>
<keyword evidence="7" id="KW-1185">Reference proteome</keyword>
<dbReference type="InterPro" id="IPR016166">
    <property type="entry name" value="FAD-bd_PCMH"/>
</dbReference>
<dbReference type="PANTHER" id="PTHR11748">
    <property type="entry name" value="D-LACTATE DEHYDROGENASE"/>
    <property type="match status" value="1"/>
</dbReference>
<dbReference type="InterPro" id="IPR004113">
    <property type="entry name" value="FAD-bd_oxidored_4_C"/>
</dbReference>
<dbReference type="Proteomes" id="UP000294830">
    <property type="component" value="Unassembled WGS sequence"/>
</dbReference>
<dbReference type="InterPro" id="IPR016164">
    <property type="entry name" value="FAD-linked_Oxase-like_C"/>
</dbReference>
<evidence type="ECO:0000313" key="7">
    <source>
        <dbReference type="Proteomes" id="UP000294830"/>
    </source>
</evidence>
<organism evidence="6 7">
    <name type="scientific">Acetobacteroides hydrogenigenes</name>
    <dbReference type="NCBI Taxonomy" id="979970"/>
    <lineage>
        <taxon>Bacteria</taxon>
        <taxon>Pseudomonadati</taxon>
        <taxon>Bacteroidota</taxon>
        <taxon>Bacteroidia</taxon>
        <taxon>Bacteroidales</taxon>
        <taxon>Rikenellaceae</taxon>
        <taxon>Acetobacteroides</taxon>
    </lineage>
</organism>
<evidence type="ECO:0000256" key="1">
    <source>
        <dbReference type="ARBA" id="ARBA00001974"/>
    </source>
</evidence>
<keyword evidence="3" id="KW-0274">FAD</keyword>
<dbReference type="GO" id="GO:0071949">
    <property type="term" value="F:FAD binding"/>
    <property type="evidence" value="ECO:0007669"/>
    <property type="project" value="InterPro"/>
</dbReference>
<dbReference type="Gene3D" id="3.30.465.10">
    <property type="match status" value="2"/>
</dbReference>
<evidence type="ECO:0000256" key="3">
    <source>
        <dbReference type="ARBA" id="ARBA00022827"/>
    </source>
</evidence>
<dbReference type="SUPFAM" id="SSF56176">
    <property type="entry name" value="FAD-binding/transporter-associated domain-like"/>
    <property type="match status" value="1"/>
</dbReference>
<dbReference type="EMBL" id="SLWB01000013">
    <property type="protein sequence ID" value="TCN64564.1"/>
    <property type="molecule type" value="Genomic_DNA"/>
</dbReference>
<sequence>MKSLMISETINEIANTFAGEISTDSTQLCIYSTDASAYSERPLAVIWPKDRTDLITAVQFAAKHKIPLIPRTAGTSLAGQVVGKGIIVDISKHMTSILEVNTEEHWVRVQPGVILDELNMAMKEHGLFFGPETSTANRCMMGGMIGNNSCGSHSIIYGSTRDHLLEVKMVLSDGSEAHFKPLTRQELSQKLTLEGVEGNIYRKLYEILSDSNNIKEIQEQFPEPALKRRNSGYALDLLANSEVFSQSDEKLNICQLIAGSEGTLGIITEAKLNLVPLPPKEKAVVCIHLNNLEEAFRANLIALKFGPTAVELMDRNILDLTKDNIEQSRNRFFVEGEPAAILIVEFAESSKEIVEQKYASLVAEMQQAGFGYHFPIVWGAETSKVWSLRKAGLGVLSNMKGDAKPVSVIEDTAVSPERLPAYMADFKLILKKYGLDCVYHAHIGSGELHLRPILNLKDEKDVALFRTIATDVAHLVKKHRGSLSGEHGDGRLRGEFIPIMVGERCYQLMREVKAAFDPDSIFNPNKIVDTPTMSSHLRYTPGAKERKFDTIFSFAESDGFLRAAERCNGSGDCRKTILSGGTMCPSYMATKDEDKTTRARANMLREVLTSSDRPFESRELYDILSLCLSCKGCKSECPSSVDMAKLKAEFLQHYYDQNSIPLRTRLIAYITYIYKVGSIAPAVTNFFMGSKAIAKPIQRALGFSDRRTLPLLHRTTLAKWFRTNQQKVVERKGRVYLFGDEFTRYNDVEVGIKAILLLQGLGYEVIIPRHGESGRTYISKGLIRTAKRIANRNIEQLSPLVGDETPLIGIEPSAILSFRDEYPDLATPENLGKARELARNTLLIDEFLMREMQRGRITKEQFKEDEVQVIFHGHCQQKSIATTAATRYVLGFPEGYTVTEIRSGCCGMAGSFGYEREHYDLSMAIGELMLFPTVRQADSHTVVAAPGTSCRHHIKDGTGRTAVHPVEVLYDALRK</sequence>
<accession>A0A4R2EEI8</accession>
<evidence type="ECO:0000259" key="5">
    <source>
        <dbReference type="PROSITE" id="PS51387"/>
    </source>
</evidence>
<name>A0A4R2EEI8_9BACT</name>
<dbReference type="GO" id="GO:0004458">
    <property type="term" value="F:D-lactate dehydrogenase (cytochrome) activity"/>
    <property type="evidence" value="ECO:0007669"/>
    <property type="project" value="TreeGrafter"/>
</dbReference>
<comment type="caution">
    <text evidence="6">The sequence shown here is derived from an EMBL/GenBank/DDBJ whole genome shotgun (WGS) entry which is preliminary data.</text>
</comment>
<feature type="domain" description="FAD-binding PCMH-type" evidence="5">
    <location>
        <begin position="38"/>
        <end position="277"/>
    </location>
</feature>
<dbReference type="InterPro" id="IPR006094">
    <property type="entry name" value="Oxid_FAD_bind_N"/>
</dbReference>
<dbReference type="GO" id="GO:0008720">
    <property type="term" value="F:D-lactate dehydrogenase (NAD+) activity"/>
    <property type="evidence" value="ECO:0007669"/>
    <property type="project" value="TreeGrafter"/>
</dbReference>
<keyword evidence="4" id="KW-0560">Oxidoreductase</keyword>
<dbReference type="RefSeq" id="WP_243649632.1">
    <property type="nucleotide sequence ID" value="NZ_SLWB01000013.1"/>
</dbReference>
<dbReference type="PROSITE" id="PS51387">
    <property type="entry name" value="FAD_PCMH"/>
    <property type="match status" value="1"/>
</dbReference>
<dbReference type="Gene3D" id="1.10.45.10">
    <property type="entry name" value="Vanillyl-alcohol Oxidase, Chain A, domain 4"/>
    <property type="match status" value="1"/>
</dbReference>
<gene>
    <name evidence="6" type="ORF">CLV25_11392</name>
</gene>
<evidence type="ECO:0000256" key="2">
    <source>
        <dbReference type="ARBA" id="ARBA00022630"/>
    </source>
</evidence>